<comment type="caution">
    <text evidence="2">The sequence shown here is derived from an EMBL/GenBank/DDBJ whole genome shotgun (WGS) entry which is preliminary data.</text>
</comment>
<feature type="compositionally biased region" description="Basic and acidic residues" evidence="1">
    <location>
        <begin position="188"/>
        <end position="200"/>
    </location>
</feature>
<dbReference type="Proteomes" id="UP000269221">
    <property type="component" value="Unassembled WGS sequence"/>
</dbReference>
<feature type="region of interest" description="Disordered" evidence="1">
    <location>
        <begin position="166"/>
        <end position="216"/>
    </location>
</feature>
<accession>A0A3M0L5J9</accession>
<name>A0A3M0L5J9_HIRRU</name>
<evidence type="ECO:0000313" key="2">
    <source>
        <dbReference type="EMBL" id="RMC18260.1"/>
    </source>
</evidence>
<dbReference type="OrthoDB" id="9421177at2759"/>
<keyword evidence="3" id="KW-1185">Reference proteome</keyword>
<evidence type="ECO:0000256" key="1">
    <source>
        <dbReference type="SAM" id="MobiDB-lite"/>
    </source>
</evidence>
<evidence type="ECO:0000313" key="3">
    <source>
        <dbReference type="Proteomes" id="UP000269221"/>
    </source>
</evidence>
<proteinExistence type="predicted"/>
<protein>
    <submittedName>
        <fullName evidence="2">Uncharacterized protein</fullName>
    </submittedName>
</protein>
<dbReference type="EMBL" id="QRBI01000096">
    <property type="protein sequence ID" value="RMC18260.1"/>
    <property type="molecule type" value="Genomic_DNA"/>
</dbReference>
<organism evidence="2 3">
    <name type="scientific">Hirundo rustica rustica</name>
    <dbReference type="NCBI Taxonomy" id="333673"/>
    <lineage>
        <taxon>Eukaryota</taxon>
        <taxon>Metazoa</taxon>
        <taxon>Chordata</taxon>
        <taxon>Craniata</taxon>
        <taxon>Vertebrata</taxon>
        <taxon>Euteleostomi</taxon>
        <taxon>Archelosauria</taxon>
        <taxon>Archosauria</taxon>
        <taxon>Dinosauria</taxon>
        <taxon>Saurischia</taxon>
        <taxon>Theropoda</taxon>
        <taxon>Coelurosauria</taxon>
        <taxon>Aves</taxon>
        <taxon>Neognathae</taxon>
        <taxon>Neoaves</taxon>
        <taxon>Telluraves</taxon>
        <taxon>Australaves</taxon>
        <taxon>Passeriformes</taxon>
        <taxon>Sylvioidea</taxon>
        <taxon>Hirundinidae</taxon>
        <taxon>Hirundo</taxon>
    </lineage>
</organism>
<sequence>MFTSDADNKEVFALAGTLVVWVIVQVPECHEAMIVYSSRLFVALLFHVVITTHLTTPEEGVNYWRARQEEHRLPSDSNRSQSSSVHATVVSTSAPSVTWALLCTQMFRKFVPIKHRRTNITATESPTEPDSRLIELQAEPDVSTDLAEQSENCDAGANDDRAIADMPMTEDVPITNTNTADTQGIAETETRPDLAGRSEDSDTTVNDDEAKQTRRQ</sequence>
<dbReference type="AlphaFoldDB" id="A0A3M0L5J9"/>
<gene>
    <name evidence="2" type="ORF">DUI87_04142</name>
</gene>
<reference evidence="2 3" key="1">
    <citation type="submission" date="2018-07" db="EMBL/GenBank/DDBJ databases">
        <title>A high quality draft genome assembly of the barn swallow (H. rustica rustica).</title>
        <authorList>
            <person name="Formenti G."/>
            <person name="Chiara M."/>
            <person name="Poveda L."/>
            <person name="Francoijs K.-J."/>
            <person name="Bonisoli-Alquati A."/>
            <person name="Canova L."/>
            <person name="Gianfranceschi L."/>
            <person name="Horner D.S."/>
            <person name="Saino N."/>
        </authorList>
    </citation>
    <scope>NUCLEOTIDE SEQUENCE [LARGE SCALE GENOMIC DNA]</scope>
    <source>
        <strain evidence="2">Chelidonia</strain>
        <tissue evidence="2">Blood</tissue>
    </source>
</reference>